<proteinExistence type="predicted"/>
<sequence length="78" mass="8258">MKEHASSEGGSSCSIQREGHVISVESDGVLAEINGKTLRIAKEKVTEDVQAGDAIIWTGKIWRASNGGDTGTSNMRKA</sequence>
<gene>
    <name evidence="1" type="ORF">GT003_04020</name>
</gene>
<evidence type="ECO:0000313" key="1">
    <source>
        <dbReference type="EMBL" id="NBC68162.1"/>
    </source>
</evidence>
<protein>
    <submittedName>
        <fullName evidence="1">Uncharacterized protein</fullName>
    </submittedName>
</protein>
<dbReference type="AlphaFoldDB" id="A0A7X5BX31"/>
<dbReference type="RefSeq" id="WP_161694704.1">
    <property type="nucleotide sequence ID" value="NZ_JAAAMU010000002.1"/>
</dbReference>
<dbReference type="OrthoDB" id="164847at2"/>
<name>A0A7X5BX31_9BACL</name>
<accession>A0A7X5BX31</accession>
<reference evidence="1 2" key="1">
    <citation type="submission" date="2020-01" db="EMBL/GenBank/DDBJ databases">
        <title>Paenibacillus soybeanensis sp. nov. isolated from the nodules of soybean (Glycine max(L.) Merr).</title>
        <authorList>
            <person name="Wang H."/>
        </authorList>
    </citation>
    <scope>NUCLEOTIDE SEQUENCE [LARGE SCALE GENOMIC DNA]</scope>
    <source>
        <strain evidence="1 2">DSM 23054</strain>
    </source>
</reference>
<organism evidence="1 2">
    <name type="scientific">Paenibacillus sacheonensis</name>
    <dbReference type="NCBI Taxonomy" id="742054"/>
    <lineage>
        <taxon>Bacteria</taxon>
        <taxon>Bacillati</taxon>
        <taxon>Bacillota</taxon>
        <taxon>Bacilli</taxon>
        <taxon>Bacillales</taxon>
        <taxon>Paenibacillaceae</taxon>
        <taxon>Paenibacillus</taxon>
    </lineage>
</organism>
<evidence type="ECO:0000313" key="2">
    <source>
        <dbReference type="Proteomes" id="UP000558113"/>
    </source>
</evidence>
<dbReference type="Proteomes" id="UP000558113">
    <property type="component" value="Unassembled WGS sequence"/>
</dbReference>
<keyword evidence="2" id="KW-1185">Reference proteome</keyword>
<dbReference type="EMBL" id="JAAAMU010000002">
    <property type="protein sequence ID" value="NBC68162.1"/>
    <property type="molecule type" value="Genomic_DNA"/>
</dbReference>
<comment type="caution">
    <text evidence="1">The sequence shown here is derived from an EMBL/GenBank/DDBJ whole genome shotgun (WGS) entry which is preliminary data.</text>
</comment>